<dbReference type="HOGENOM" id="CLU_2540486_0_0_5"/>
<keyword evidence="3" id="KW-1185">Reference proteome</keyword>
<evidence type="ECO:0000256" key="1">
    <source>
        <dbReference type="SAM" id="Phobius"/>
    </source>
</evidence>
<dbReference type="EMBL" id="CP002625">
    <property type="protein sequence ID" value="AEI96519.1"/>
    <property type="molecule type" value="Genomic_DNA"/>
</dbReference>
<dbReference type="Proteomes" id="UP000001353">
    <property type="component" value="Plasmid pRLO149_83"/>
</dbReference>
<evidence type="ECO:0000313" key="3">
    <source>
        <dbReference type="Proteomes" id="UP000001353"/>
    </source>
</evidence>
<keyword evidence="2" id="KW-0614">Plasmid</keyword>
<protein>
    <submittedName>
        <fullName evidence="2">Uncharacterized protein</fullName>
    </submittedName>
</protein>
<feature type="transmembrane region" description="Helical" evidence="1">
    <location>
        <begin position="42"/>
        <end position="60"/>
    </location>
</feature>
<keyword evidence="1" id="KW-0472">Membrane</keyword>
<gene>
    <name evidence="2" type="ordered locus">RLO149_p830880</name>
</gene>
<evidence type="ECO:0000313" key="2">
    <source>
        <dbReference type="EMBL" id="AEI96519.1"/>
    </source>
</evidence>
<sequence>MVRVVVLVLLGLLLLVLARPDLAGLDADLPERDDLRLWIEAAGLLGPLLVVALMTLAIVASPLTRSCREKVVGLWQHMIEIIF</sequence>
<organism evidence="2 3">
    <name type="scientific">Roseobacter litoralis (strain ATCC 49566 / DSM 6996 / JCM 21268 / NBRC 15278 / OCh 149)</name>
    <dbReference type="NCBI Taxonomy" id="391595"/>
    <lineage>
        <taxon>Bacteria</taxon>
        <taxon>Pseudomonadati</taxon>
        <taxon>Pseudomonadota</taxon>
        <taxon>Alphaproteobacteria</taxon>
        <taxon>Rhodobacterales</taxon>
        <taxon>Roseobacteraceae</taxon>
        <taxon>Roseobacter</taxon>
    </lineage>
</organism>
<name>F7ZMI2_ROSLO</name>
<keyword evidence="1" id="KW-0812">Transmembrane</keyword>
<dbReference type="AlphaFoldDB" id="F7ZMI2"/>
<geneLocation type="plasmid" evidence="2 3">
    <name>pRLO149_83</name>
</geneLocation>
<proteinExistence type="predicted"/>
<accession>F7ZMI2</accession>
<keyword evidence="1" id="KW-1133">Transmembrane helix</keyword>
<reference evidence="2 3" key="1">
    <citation type="journal article" date="2011" name="BMC Genomics">
        <title>Comparative genome analysis and genome-guided physiological analysis of Roseobacter litoralis.</title>
        <authorList>
            <person name="Kalhoefer D."/>
            <person name="Thole S."/>
            <person name="Voget S."/>
            <person name="Lehmann R."/>
            <person name="Liesegang H."/>
            <person name="Wollher A."/>
            <person name="Daniel R."/>
            <person name="Simon M."/>
            <person name="Brinkhoff T."/>
        </authorList>
    </citation>
    <scope>NUCLEOTIDE SEQUENCE [LARGE SCALE GENOMIC DNA]</scope>
    <source>
        <strain evidence="3">ATCC 49566 / DSM 6996 / JCM 21268 / NBRC 15278 / OCh 149</strain>
    </source>
</reference>
<dbReference type="RefSeq" id="WP_013959927.1">
    <property type="nucleotide sequence ID" value="NC_015728.1"/>
</dbReference>
<dbReference type="KEGG" id="rli:RLO149_p830880"/>